<sequence>MTRTCLVLGAGGFIGASVTERLLAEGWLVRGFDRPGVKVPRPLVQATGLAWVAGDFQDGAALGAALEGVDAVVHLVSTTLPKNSNEAPIHDVETNLVATLRLLSLMVDKQVRRIVYASSGGTVYGIPRSVPIREDHPTQPEVSYGITKLAIEKYLYLFGRLHGLRPVSLRIANPYGGLQRIDTAQGAVAAFLHRALRGEAVEIWGDGSVTRDYLHVNDVATAFACALRYEGAHQVFNIGSGHGVSLNELAAAIEAETGRPLARQYLPGRNFDVPVSVLDNSLARAELGWSPAIGLAEGLRMTAAAIAR</sequence>
<dbReference type="PANTHER" id="PTHR43725:SF53">
    <property type="entry name" value="UDP-ARABINOSE 4-EPIMERASE 1"/>
    <property type="match status" value="1"/>
</dbReference>
<evidence type="ECO:0000256" key="1">
    <source>
        <dbReference type="ARBA" id="ARBA00004947"/>
    </source>
</evidence>
<name>A0A923SD00_9BURK</name>
<evidence type="ECO:0000256" key="5">
    <source>
        <dbReference type="ARBA" id="ARBA00033067"/>
    </source>
</evidence>
<dbReference type="Pfam" id="PF01370">
    <property type="entry name" value="Epimerase"/>
    <property type="match status" value="1"/>
</dbReference>
<dbReference type="PRINTS" id="PR01713">
    <property type="entry name" value="NUCEPIMERASE"/>
</dbReference>
<organism evidence="7 8">
    <name type="scientific">Ramlibacter cellulosilyticus</name>
    <dbReference type="NCBI Taxonomy" id="2764187"/>
    <lineage>
        <taxon>Bacteria</taxon>
        <taxon>Pseudomonadati</taxon>
        <taxon>Pseudomonadota</taxon>
        <taxon>Betaproteobacteria</taxon>
        <taxon>Burkholderiales</taxon>
        <taxon>Comamonadaceae</taxon>
        <taxon>Ramlibacter</taxon>
    </lineage>
</organism>
<dbReference type="InterPro" id="IPR036291">
    <property type="entry name" value="NAD(P)-bd_dom_sf"/>
</dbReference>
<evidence type="ECO:0000256" key="2">
    <source>
        <dbReference type="ARBA" id="ARBA00007637"/>
    </source>
</evidence>
<evidence type="ECO:0000313" key="8">
    <source>
        <dbReference type="Proteomes" id="UP000608513"/>
    </source>
</evidence>
<keyword evidence="8" id="KW-1185">Reference proteome</keyword>
<dbReference type="InterPro" id="IPR001509">
    <property type="entry name" value="Epimerase_deHydtase"/>
</dbReference>
<dbReference type="Gene3D" id="3.40.50.720">
    <property type="entry name" value="NAD(P)-binding Rossmann-like Domain"/>
    <property type="match status" value="1"/>
</dbReference>
<reference evidence="7" key="1">
    <citation type="submission" date="2020-08" db="EMBL/GenBank/DDBJ databases">
        <title>Ramlibacter sp. USB13 16S ribosomal RNA gene genome sequencing and assembly.</title>
        <authorList>
            <person name="Kang M."/>
        </authorList>
    </citation>
    <scope>NUCLEOTIDE SEQUENCE</scope>
    <source>
        <strain evidence="7">USB13</strain>
    </source>
</reference>
<comment type="pathway">
    <text evidence="1">Carbohydrate metabolism; galactose metabolism.</text>
</comment>
<dbReference type="Proteomes" id="UP000608513">
    <property type="component" value="Unassembled WGS sequence"/>
</dbReference>
<dbReference type="AlphaFoldDB" id="A0A923SD00"/>
<accession>A0A923SD00</accession>
<gene>
    <name evidence="7" type="ORF">H8N03_21250</name>
</gene>
<evidence type="ECO:0000259" key="6">
    <source>
        <dbReference type="Pfam" id="PF01370"/>
    </source>
</evidence>
<dbReference type="RefSeq" id="WP_187078239.1">
    <property type="nucleotide sequence ID" value="NZ_JACORT010000011.1"/>
</dbReference>
<feature type="domain" description="NAD-dependent epimerase/dehydratase" evidence="6">
    <location>
        <begin position="6"/>
        <end position="239"/>
    </location>
</feature>
<evidence type="ECO:0000313" key="7">
    <source>
        <dbReference type="EMBL" id="MBC5785485.1"/>
    </source>
</evidence>
<proteinExistence type="inferred from homology"/>
<evidence type="ECO:0000256" key="4">
    <source>
        <dbReference type="ARBA" id="ARBA00031367"/>
    </source>
</evidence>
<comment type="caution">
    <text evidence="7">The sequence shown here is derived from an EMBL/GenBank/DDBJ whole genome shotgun (WGS) entry which is preliminary data.</text>
</comment>
<comment type="similarity">
    <text evidence="2">Belongs to the NAD(P)-dependent epimerase/dehydratase family.</text>
</comment>
<dbReference type="SUPFAM" id="SSF51735">
    <property type="entry name" value="NAD(P)-binding Rossmann-fold domains"/>
    <property type="match status" value="1"/>
</dbReference>
<evidence type="ECO:0000256" key="3">
    <source>
        <dbReference type="ARBA" id="ARBA00018569"/>
    </source>
</evidence>
<protein>
    <recommendedName>
        <fullName evidence="3">UDP-glucose 4-epimerase</fullName>
    </recommendedName>
    <alternativeName>
        <fullName evidence="5">Galactowaldenase</fullName>
    </alternativeName>
    <alternativeName>
        <fullName evidence="4">UDP-galactose 4-epimerase</fullName>
    </alternativeName>
</protein>
<dbReference type="PANTHER" id="PTHR43725">
    <property type="entry name" value="UDP-GLUCOSE 4-EPIMERASE"/>
    <property type="match status" value="1"/>
</dbReference>
<dbReference type="EMBL" id="JACORT010000011">
    <property type="protein sequence ID" value="MBC5785485.1"/>
    <property type="molecule type" value="Genomic_DNA"/>
</dbReference>